<sequence length="82" mass="9111">VVQVTLQVKEPLKNSSDNNLDSDHLFLAGRWPWWFLHSFQANPVHPPPSCQDNLKLRRFNVATPPPPGLTTSLPGGPTSNQT</sequence>
<accession>A0ABU7BX96</accession>
<keyword evidence="3" id="KW-1185">Reference proteome</keyword>
<dbReference type="Proteomes" id="UP001345963">
    <property type="component" value="Unassembled WGS sequence"/>
</dbReference>
<comment type="caution">
    <text evidence="2">The sequence shown here is derived from an EMBL/GenBank/DDBJ whole genome shotgun (WGS) entry which is preliminary data.</text>
</comment>
<dbReference type="EMBL" id="JAHUTI010070056">
    <property type="protein sequence ID" value="MED6254929.1"/>
    <property type="molecule type" value="Genomic_DNA"/>
</dbReference>
<feature type="non-terminal residue" evidence="2">
    <location>
        <position position="1"/>
    </location>
</feature>
<reference evidence="2 3" key="1">
    <citation type="submission" date="2021-07" db="EMBL/GenBank/DDBJ databases">
        <authorList>
            <person name="Palmer J.M."/>
        </authorList>
    </citation>
    <scope>NUCLEOTIDE SEQUENCE [LARGE SCALE GENOMIC DNA]</scope>
    <source>
        <strain evidence="2 3">AT_MEX2019</strain>
        <tissue evidence="2">Muscle</tissue>
    </source>
</reference>
<evidence type="ECO:0000256" key="1">
    <source>
        <dbReference type="SAM" id="MobiDB-lite"/>
    </source>
</evidence>
<evidence type="ECO:0000313" key="3">
    <source>
        <dbReference type="Proteomes" id="UP001345963"/>
    </source>
</evidence>
<organism evidence="2 3">
    <name type="scientific">Ataeniobius toweri</name>
    <dbReference type="NCBI Taxonomy" id="208326"/>
    <lineage>
        <taxon>Eukaryota</taxon>
        <taxon>Metazoa</taxon>
        <taxon>Chordata</taxon>
        <taxon>Craniata</taxon>
        <taxon>Vertebrata</taxon>
        <taxon>Euteleostomi</taxon>
        <taxon>Actinopterygii</taxon>
        <taxon>Neopterygii</taxon>
        <taxon>Teleostei</taxon>
        <taxon>Neoteleostei</taxon>
        <taxon>Acanthomorphata</taxon>
        <taxon>Ovalentaria</taxon>
        <taxon>Atherinomorphae</taxon>
        <taxon>Cyprinodontiformes</taxon>
        <taxon>Goodeidae</taxon>
        <taxon>Ataeniobius</taxon>
    </lineage>
</organism>
<evidence type="ECO:0000313" key="2">
    <source>
        <dbReference type="EMBL" id="MED6254929.1"/>
    </source>
</evidence>
<feature type="region of interest" description="Disordered" evidence="1">
    <location>
        <begin position="60"/>
        <end position="82"/>
    </location>
</feature>
<protein>
    <submittedName>
        <fullName evidence="2">Uncharacterized protein</fullName>
    </submittedName>
</protein>
<proteinExistence type="predicted"/>
<name>A0ABU7BX96_9TELE</name>
<gene>
    <name evidence="2" type="ORF">ATANTOWER_002121</name>
</gene>
<feature type="non-terminal residue" evidence="2">
    <location>
        <position position="82"/>
    </location>
</feature>
<feature type="compositionally biased region" description="Low complexity" evidence="1">
    <location>
        <begin position="69"/>
        <end position="82"/>
    </location>
</feature>